<keyword evidence="2" id="KW-0808">Transferase</keyword>
<dbReference type="AlphaFoldDB" id="A0A6L5XM19"/>
<dbReference type="Gene3D" id="3.40.50.880">
    <property type="match status" value="1"/>
</dbReference>
<dbReference type="RefSeq" id="WP_154510745.1">
    <property type="nucleotide sequence ID" value="NZ_DBFWWU010000002.1"/>
</dbReference>
<reference evidence="2 3" key="1">
    <citation type="submission" date="2019-09" db="EMBL/GenBank/DDBJ databases">
        <title>In-depth cultivation of the pig gut microbiome towards novel bacterial diversity and tailored functional studies.</title>
        <authorList>
            <person name="Wylensek D."/>
            <person name="Hitch T.C.A."/>
            <person name="Clavel T."/>
        </authorList>
    </citation>
    <scope>NUCLEOTIDE SEQUENCE [LARGE SCALE GENOMIC DNA]</scope>
    <source>
        <strain evidence="2 3">PG-178-WT-4</strain>
    </source>
</reference>
<evidence type="ECO:0000259" key="1">
    <source>
        <dbReference type="Pfam" id="PF00117"/>
    </source>
</evidence>
<dbReference type="GO" id="GO:0005829">
    <property type="term" value="C:cytosol"/>
    <property type="evidence" value="ECO:0007669"/>
    <property type="project" value="TreeGrafter"/>
</dbReference>
<dbReference type="InterPro" id="IPR044992">
    <property type="entry name" value="ChyE-like"/>
</dbReference>
<evidence type="ECO:0000313" key="3">
    <source>
        <dbReference type="Proteomes" id="UP000477488"/>
    </source>
</evidence>
<dbReference type="InterPro" id="IPR029062">
    <property type="entry name" value="Class_I_gatase-like"/>
</dbReference>
<protein>
    <submittedName>
        <fullName evidence="2">Glutamine amidotransferase</fullName>
    </submittedName>
</protein>
<sequence>MRCLVLQHVAFESLGVFAGPLEEAGYTVSYVQAGLAPLDKREWLDAELAVILGGPIGVDQVDVYPFLRLELDLTKARLASGRPLLGVCLGAQLMAAALGARVYAGRGKEIGWGALELTPAGQRGPLAELEDAPVLHWHGDTFDLPAGTELLASSAMTPHQAFRAGRGQLALQFHPEADATRMETWLIGHCCELAQAGLDPRRIREDALRLGAAARRAGQAFFRRWLAEETV</sequence>
<dbReference type="GO" id="GO:0016740">
    <property type="term" value="F:transferase activity"/>
    <property type="evidence" value="ECO:0007669"/>
    <property type="project" value="UniProtKB-KW"/>
</dbReference>
<organism evidence="2 3">
    <name type="scientific">Desulfovibrio porci</name>
    <dbReference type="NCBI Taxonomy" id="2605782"/>
    <lineage>
        <taxon>Bacteria</taxon>
        <taxon>Pseudomonadati</taxon>
        <taxon>Thermodesulfobacteriota</taxon>
        <taxon>Desulfovibrionia</taxon>
        <taxon>Desulfovibrionales</taxon>
        <taxon>Desulfovibrionaceae</taxon>
        <taxon>Desulfovibrio</taxon>
    </lineage>
</organism>
<proteinExistence type="predicted"/>
<dbReference type="NCBIfam" id="NF005458">
    <property type="entry name" value="PRK07053.1"/>
    <property type="match status" value="1"/>
</dbReference>
<evidence type="ECO:0000313" key="2">
    <source>
        <dbReference type="EMBL" id="MSS27871.1"/>
    </source>
</evidence>
<dbReference type="InterPro" id="IPR017926">
    <property type="entry name" value="GATASE"/>
</dbReference>
<dbReference type="Proteomes" id="UP000477488">
    <property type="component" value="Unassembled WGS sequence"/>
</dbReference>
<dbReference type="PANTHER" id="PTHR42695:SF5">
    <property type="entry name" value="GLUTAMINE AMIDOTRANSFERASE YLR126C-RELATED"/>
    <property type="match status" value="1"/>
</dbReference>
<dbReference type="SUPFAM" id="SSF52317">
    <property type="entry name" value="Class I glutamine amidotransferase-like"/>
    <property type="match status" value="1"/>
</dbReference>
<feature type="domain" description="Glutamine amidotransferase" evidence="1">
    <location>
        <begin position="24"/>
        <end position="184"/>
    </location>
</feature>
<comment type="caution">
    <text evidence="2">The sequence shown here is derived from an EMBL/GenBank/DDBJ whole genome shotgun (WGS) entry which is preliminary data.</text>
</comment>
<dbReference type="EMBL" id="VUMH01000006">
    <property type="protein sequence ID" value="MSS27871.1"/>
    <property type="molecule type" value="Genomic_DNA"/>
</dbReference>
<dbReference type="CDD" id="cd01741">
    <property type="entry name" value="GATase1_1"/>
    <property type="match status" value="1"/>
</dbReference>
<dbReference type="Pfam" id="PF00117">
    <property type="entry name" value="GATase"/>
    <property type="match status" value="1"/>
</dbReference>
<dbReference type="PROSITE" id="PS51273">
    <property type="entry name" value="GATASE_TYPE_1"/>
    <property type="match status" value="1"/>
</dbReference>
<name>A0A6L5XM19_9BACT</name>
<dbReference type="PANTHER" id="PTHR42695">
    <property type="entry name" value="GLUTAMINE AMIDOTRANSFERASE YLR126C-RELATED"/>
    <property type="match status" value="1"/>
</dbReference>
<gene>
    <name evidence="2" type="ORF">FYJ44_07400</name>
</gene>
<keyword evidence="3" id="KW-1185">Reference proteome</keyword>
<accession>A0A6L5XM19</accession>
<keyword evidence="2" id="KW-0315">Glutamine amidotransferase</keyword>